<evidence type="ECO:0000256" key="3">
    <source>
        <dbReference type="ARBA" id="ARBA00022679"/>
    </source>
</evidence>
<keyword evidence="8" id="KW-0460">Magnesium</keyword>
<gene>
    <name evidence="11" type="primary">LOC110978248</name>
</gene>
<reference evidence="11" key="1">
    <citation type="submission" date="2025-08" db="UniProtKB">
        <authorList>
            <consortium name="RefSeq"/>
        </authorList>
    </citation>
    <scope>IDENTIFICATION</scope>
</reference>
<evidence type="ECO:0000313" key="11">
    <source>
        <dbReference type="RefSeq" id="XP_022088758.1"/>
    </source>
</evidence>
<evidence type="ECO:0000256" key="6">
    <source>
        <dbReference type="ARBA" id="ARBA00022741"/>
    </source>
</evidence>
<sequence>MPSLVATFDEWRFDEKQILMETFPVDKVEENYVRQVKNAIFSEVYPIPMKSMTHLVAISEPAARDILDLEPTHLWNSDFFKAFVSGNTFLSNSVPLAHRYGGHQFGYWSGQLGDGRAVMLGEYLNRKGERWELQLKGSGLTPYSRRGDGRAVLRSSVREFLCSEAMHHLGVPTSRALGLSVSSDPVWRDQFYDGHPKQEQAAVVLRLAPSWFRIGSLEILTANQEVSLLRQLTDFIIQHYFPQIESLDDNRYLAFFTEVVSQTADMIANWMSVGFAHGVMNTDNFSLLSITIDYGPFGFLEAYTPDFVPNTSDDEARYSYEKQPDVGYFNLDKLRLALLPLVDEHQARQLFQILQGYADIYKRRFMELFRKKLGLSGEDQQDEYIVALLLKLMEDTHADFTMTFRQLGMLSVNDLALNSIQDSLWALKDLQQHSRFSEWIRVYTSRAGHSAKETLRRASQMNAVNPRYILRNWMAQEAISKAEKGDYSGVNFLLDVLQNPYEEQEAAETAQYAQQPPEWAKDIRVSCSS</sequence>
<comment type="similarity">
    <text evidence="2">Belongs to the SELO family.</text>
</comment>
<accession>A0A8B7Y6C3</accession>
<keyword evidence="7" id="KW-0067">ATP-binding</keyword>
<keyword evidence="6" id="KW-0547">Nucleotide-binding</keyword>
<organism evidence="10 11">
    <name type="scientific">Acanthaster planci</name>
    <name type="common">Crown-of-thorns starfish</name>
    <dbReference type="NCBI Taxonomy" id="133434"/>
    <lineage>
        <taxon>Eukaryota</taxon>
        <taxon>Metazoa</taxon>
        <taxon>Echinodermata</taxon>
        <taxon>Eleutherozoa</taxon>
        <taxon>Asterozoa</taxon>
        <taxon>Asteroidea</taxon>
        <taxon>Valvatacea</taxon>
        <taxon>Valvatida</taxon>
        <taxon>Acanthasteridae</taxon>
        <taxon>Acanthaster</taxon>
    </lineage>
</organism>
<keyword evidence="4" id="KW-0548">Nucleotidyltransferase</keyword>
<dbReference type="GO" id="GO:0005524">
    <property type="term" value="F:ATP binding"/>
    <property type="evidence" value="ECO:0007669"/>
    <property type="project" value="UniProtKB-KW"/>
</dbReference>
<evidence type="ECO:0000256" key="4">
    <source>
        <dbReference type="ARBA" id="ARBA00022695"/>
    </source>
</evidence>
<evidence type="ECO:0000256" key="7">
    <source>
        <dbReference type="ARBA" id="ARBA00022840"/>
    </source>
</evidence>
<dbReference type="GO" id="GO:0046872">
    <property type="term" value="F:metal ion binding"/>
    <property type="evidence" value="ECO:0007669"/>
    <property type="project" value="UniProtKB-KW"/>
</dbReference>
<dbReference type="Proteomes" id="UP000694845">
    <property type="component" value="Unplaced"/>
</dbReference>
<dbReference type="InterPro" id="IPR003846">
    <property type="entry name" value="SelO"/>
</dbReference>
<protein>
    <recommendedName>
        <fullName evidence="9">Selenoprotein O</fullName>
    </recommendedName>
</protein>
<dbReference type="KEGG" id="aplc:110978248"/>
<dbReference type="RefSeq" id="XP_022088758.1">
    <property type="nucleotide sequence ID" value="XM_022233066.1"/>
</dbReference>
<comment type="cofactor">
    <cofactor evidence="1">
        <name>Mg(2+)</name>
        <dbReference type="ChEBI" id="CHEBI:18420"/>
    </cofactor>
</comment>
<name>A0A8B7Y6C3_ACAPL</name>
<dbReference type="PANTHER" id="PTHR12153:SF18">
    <property type="entry name" value="SELENOPROTEIN O"/>
    <property type="match status" value="1"/>
</dbReference>
<dbReference type="AlphaFoldDB" id="A0A8B7Y6C3"/>
<keyword evidence="5" id="KW-0479">Metal-binding</keyword>
<dbReference type="Pfam" id="PF02696">
    <property type="entry name" value="SelO"/>
    <property type="match status" value="1"/>
</dbReference>
<dbReference type="OrthoDB" id="10254721at2759"/>
<dbReference type="GeneID" id="110978248"/>
<evidence type="ECO:0000256" key="1">
    <source>
        <dbReference type="ARBA" id="ARBA00001946"/>
    </source>
</evidence>
<evidence type="ECO:0000256" key="5">
    <source>
        <dbReference type="ARBA" id="ARBA00022723"/>
    </source>
</evidence>
<keyword evidence="3" id="KW-0808">Transferase</keyword>
<dbReference type="GO" id="GO:0016779">
    <property type="term" value="F:nucleotidyltransferase activity"/>
    <property type="evidence" value="ECO:0007669"/>
    <property type="project" value="UniProtKB-KW"/>
</dbReference>
<keyword evidence="10" id="KW-1185">Reference proteome</keyword>
<evidence type="ECO:0000256" key="9">
    <source>
        <dbReference type="ARBA" id="ARBA00031547"/>
    </source>
</evidence>
<evidence type="ECO:0000313" key="10">
    <source>
        <dbReference type="Proteomes" id="UP000694845"/>
    </source>
</evidence>
<dbReference type="NCBIfam" id="NF000658">
    <property type="entry name" value="PRK00029.1"/>
    <property type="match status" value="1"/>
</dbReference>
<evidence type="ECO:0000256" key="2">
    <source>
        <dbReference type="ARBA" id="ARBA00009747"/>
    </source>
</evidence>
<dbReference type="HAMAP" id="MF_00692">
    <property type="entry name" value="SelO"/>
    <property type="match status" value="1"/>
</dbReference>
<dbReference type="PANTHER" id="PTHR12153">
    <property type="entry name" value="SELENOPROTEIN O"/>
    <property type="match status" value="1"/>
</dbReference>
<proteinExistence type="inferred from homology"/>
<evidence type="ECO:0000256" key="8">
    <source>
        <dbReference type="ARBA" id="ARBA00022842"/>
    </source>
</evidence>